<sequence>MSAALGVAWQRLRRSYGLLLLSAAMLVSGCTPVQSNAPPMFFQRYVQAPEVRFRVPARRASRAAPPRAVRAWDCPRPEGWPAQASSDEELLAPLLACGSAAGFLALQREVDMARLLERLGDWSAVRLGALGPLRDSRAAEVLARKRASFLLTTTADHGAYAQVFALFLLHSACDDEVGQVLGLLARDKQLSQALGALPAVRQELERRGLPLSAYPERGEQARDVLRGLGSAGRDALNSTPTSDGARYLRMSAQARQLPPAYQQALSQLEQALISQHYAPENMALGSFDTLTFGVPLGFYSLAAGTAHGLEALEEGHYEQATRELAPAALLVALYATGKGTRYLAPAEGSAVHLRLPELRLEALRHVAWQLMERLGLDGVAEVARYVRASREAAVFVTAGGEPAAVALYEARGNVARAQATLSKALPEGTGAAEPRPPASGALGGLASLVDEAAGHTREVVEAKLLQAEWEAQGPRLPADAALLRKLEATLDTPPPGVPEGYVLWNDYLAYRRARLALLEEGKSARGPLRWEPYERMRGAFARGLTFERTMISLLRADAALPPAQRRWLSAFTQPRIEVHVGLSKHGVPGVRFADVLVIEHQPPPGQTPRVETFSFKSRNLQPLTGESLEASIRMDASAALEYYGGTVDILRPSLKRRVEVNHIRLVYERGSLMPKQNVLNAAVRKVKQQVSEVEVVFQ</sequence>
<dbReference type="PATRIC" id="fig|394096.3.peg.5609"/>
<keyword evidence="2" id="KW-1185">Reference proteome</keyword>
<gene>
    <name evidence="1" type="ORF">DB31_1268</name>
</gene>
<dbReference type="Proteomes" id="UP000028725">
    <property type="component" value="Unassembled WGS sequence"/>
</dbReference>
<name>A0A085WEU0_9BACT</name>
<dbReference type="STRING" id="394096.DB31_1268"/>
<dbReference type="EMBL" id="JMCB01000011">
    <property type="protein sequence ID" value="KFE66203.1"/>
    <property type="molecule type" value="Genomic_DNA"/>
</dbReference>
<protein>
    <submittedName>
        <fullName evidence="1">Uncharacterized protein</fullName>
    </submittedName>
</protein>
<dbReference type="RefSeq" id="WP_052420282.1">
    <property type="nucleotide sequence ID" value="NZ_JMCB01000011.1"/>
</dbReference>
<organism evidence="1 2">
    <name type="scientific">Hyalangium minutum</name>
    <dbReference type="NCBI Taxonomy" id="394096"/>
    <lineage>
        <taxon>Bacteria</taxon>
        <taxon>Pseudomonadati</taxon>
        <taxon>Myxococcota</taxon>
        <taxon>Myxococcia</taxon>
        <taxon>Myxococcales</taxon>
        <taxon>Cystobacterineae</taxon>
        <taxon>Archangiaceae</taxon>
        <taxon>Hyalangium</taxon>
    </lineage>
</organism>
<dbReference type="OrthoDB" id="5524165at2"/>
<proteinExistence type="predicted"/>
<evidence type="ECO:0000313" key="1">
    <source>
        <dbReference type="EMBL" id="KFE66203.1"/>
    </source>
</evidence>
<dbReference type="AlphaFoldDB" id="A0A085WEU0"/>
<accession>A0A085WEU0</accession>
<reference evidence="1 2" key="1">
    <citation type="submission" date="2014-04" db="EMBL/GenBank/DDBJ databases">
        <title>Genome assembly of Hyalangium minutum DSM 14724.</title>
        <authorList>
            <person name="Sharma G."/>
            <person name="Subramanian S."/>
        </authorList>
    </citation>
    <scope>NUCLEOTIDE SEQUENCE [LARGE SCALE GENOMIC DNA]</scope>
    <source>
        <strain evidence="1 2">DSM 14724</strain>
    </source>
</reference>
<evidence type="ECO:0000313" key="2">
    <source>
        <dbReference type="Proteomes" id="UP000028725"/>
    </source>
</evidence>
<comment type="caution">
    <text evidence="1">The sequence shown here is derived from an EMBL/GenBank/DDBJ whole genome shotgun (WGS) entry which is preliminary data.</text>
</comment>